<sequence length="267" mass="28111">MISLLLSLTLAAGPAASVDAGSPQPGPAARGKASVKGKASADAGVPDAGVPGAVAPKRPFRWDIPGKVVWVPSAGPQVSDGVPMDLQLARTDWGLDAVVQYMLDSFRKAGFYMAPLREQRSPTTEPMLTALDVEKLVAYTVIFQENADRSVTLILGTSDMSKYTPPGATLGWAPLMPGSEQVTRSDLEGAHLAVFAAKPGTTQAQVFDYYRTALKPVGYAEDPDEPGLFRRGSEVLKVSTRDEEGLLMVSLRHRQGGGAAPRGGGPP</sequence>
<evidence type="ECO:0000313" key="2">
    <source>
        <dbReference type="EMBL" id="RKH41506.1"/>
    </source>
</evidence>
<dbReference type="RefSeq" id="WP_120626511.1">
    <property type="nucleotide sequence ID" value="NZ_RAWG01000105.1"/>
</dbReference>
<gene>
    <name evidence="2" type="ORF">D7X12_18050</name>
</gene>
<dbReference type="EMBL" id="RAWG01000105">
    <property type="protein sequence ID" value="RKH41506.1"/>
    <property type="molecule type" value="Genomic_DNA"/>
</dbReference>
<evidence type="ECO:0000313" key="3">
    <source>
        <dbReference type="Proteomes" id="UP000273405"/>
    </source>
</evidence>
<keyword evidence="3" id="KW-1185">Reference proteome</keyword>
<protein>
    <submittedName>
        <fullName evidence="2">Uncharacterized protein</fullName>
    </submittedName>
</protein>
<dbReference type="Proteomes" id="UP000273405">
    <property type="component" value="Unassembled WGS sequence"/>
</dbReference>
<comment type="caution">
    <text evidence="2">The sequence shown here is derived from an EMBL/GenBank/DDBJ whole genome shotgun (WGS) entry which is preliminary data.</text>
</comment>
<reference evidence="3" key="1">
    <citation type="submission" date="2018-09" db="EMBL/GenBank/DDBJ databases">
        <authorList>
            <person name="Livingstone P.G."/>
            <person name="Whitworth D.E."/>
        </authorList>
    </citation>
    <scope>NUCLEOTIDE SEQUENCE [LARGE SCALE GENOMIC DNA]</scope>
    <source>
        <strain evidence="3">CA040B</strain>
    </source>
</reference>
<name>A0A3A8NB24_9BACT</name>
<accession>A0A3A8NB24</accession>
<feature type="region of interest" description="Disordered" evidence="1">
    <location>
        <begin position="15"/>
        <end position="50"/>
    </location>
</feature>
<evidence type="ECO:0000256" key="1">
    <source>
        <dbReference type="SAM" id="MobiDB-lite"/>
    </source>
</evidence>
<dbReference type="OrthoDB" id="5523774at2"/>
<dbReference type="AlphaFoldDB" id="A0A3A8NB24"/>
<organism evidence="2 3">
    <name type="scientific">Corallococcus sicarius</name>
    <dbReference type="NCBI Taxonomy" id="2316726"/>
    <lineage>
        <taxon>Bacteria</taxon>
        <taxon>Pseudomonadati</taxon>
        <taxon>Myxococcota</taxon>
        <taxon>Myxococcia</taxon>
        <taxon>Myxococcales</taxon>
        <taxon>Cystobacterineae</taxon>
        <taxon>Myxococcaceae</taxon>
        <taxon>Corallococcus</taxon>
    </lineage>
</organism>
<proteinExistence type="predicted"/>